<comment type="caution">
    <text evidence="9">The sequence shown here is derived from an EMBL/GenBank/DDBJ whole genome shotgun (WGS) entry which is preliminary data.</text>
</comment>
<evidence type="ECO:0000256" key="6">
    <source>
        <dbReference type="SAM" id="Phobius"/>
    </source>
</evidence>
<keyword evidence="6" id="KW-0812">Transmembrane</keyword>
<dbReference type="InterPro" id="IPR000742">
    <property type="entry name" value="EGF"/>
</dbReference>
<reference evidence="9" key="1">
    <citation type="submission" date="2021-02" db="EMBL/GenBank/DDBJ databases">
        <authorList>
            <person name="Nowell W R."/>
        </authorList>
    </citation>
    <scope>NUCLEOTIDE SEQUENCE</scope>
    <source>
        <strain evidence="9">Ploen Becks lab</strain>
    </source>
</reference>
<feature type="domain" description="EGF-like" evidence="8">
    <location>
        <begin position="630"/>
        <end position="668"/>
    </location>
</feature>
<evidence type="ECO:0000256" key="3">
    <source>
        <dbReference type="ARBA" id="ARBA00023157"/>
    </source>
</evidence>
<evidence type="ECO:0000256" key="7">
    <source>
        <dbReference type="SAM" id="SignalP"/>
    </source>
</evidence>
<dbReference type="InterPro" id="IPR051022">
    <property type="entry name" value="Notch_Cell-Fate_Det"/>
</dbReference>
<keyword evidence="2" id="KW-0677">Repeat</keyword>
<dbReference type="EMBL" id="CAJNOC010000567">
    <property type="protein sequence ID" value="CAF0777743.1"/>
    <property type="molecule type" value="Genomic_DNA"/>
</dbReference>
<keyword evidence="1 4" id="KW-0245">EGF-like domain</keyword>
<evidence type="ECO:0000256" key="4">
    <source>
        <dbReference type="PROSITE-ProRule" id="PRU00076"/>
    </source>
</evidence>
<comment type="caution">
    <text evidence="4">Lacks conserved residue(s) required for the propagation of feature annotation.</text>
</comment>
<dbReference type="Proteomes" id="UP000663879">
    <property type="component" value="Unassembled WGS sequence"/>
</dbReference>
<dbReference type="PANTHER" id="PTHR24049">
    <property type="entry name" value="CRUMBS FAMILY MEMBER"/>
    <property type="match status" value="1"/>
</dbReference>
<evidence type="ECO:0000256" key="2">
    <source>
        <dbReference type="ARBA" id="ARBA00022737"/>
    </source>
</evidence>
<protein>
    <recommendedName>
        <fullName evidence="8">EGF-like domain-containing protein</fullName>
    </recommendedName>
</protein>
<keyword evidence="3 4" id="KW-1015">Disulfide bond</keyword>
<dbReference type="InterPro" id="IPR015943">
    <property type="entry name" value="WD40/YVTN_repeat-like_dom_sf"/>
</dbReference>
<dbReference type="SUPFAM" id="SSF57196">
    <property type="entry name" value="EGF/Laminin"/>
    <property type="match status" value="1"/>
</dbReference>
<accession>A0A813R6I4</accession>
<feature type="chain" id="PRO_5032326479" description="EGF-like domain-containing protein" evidence="7">
    <location>
        <begin position="19"/>
        <end position="812"/>
    </location>
</feature>
<evidence type="ECO:0000256" key="1">
    <source>
        <dbReference type="ARBA" id="ARBA00022536"/>
    </source>
</evidence>
<feature type="disulfide bond" evidence="4">
    <location>
        <begin position="658"/>
        <end position="667"/>
    </location>
</feature>
<evidence type="ECO:0000259" key="8">
    <source>
        <dbReference type="PROSITE" id="PS50026"/>
    </source>
</evidence>
<dbReference type="OrthoDB" id="7474005at2759"/>
<keyword evidence="10" id="KW-1185">Reference proteome</keyword>
<feature type="disulfide bond" evidence="4">
    <location>
        <begin position="734"/>
        <end position="743"/>
    </location>
</feature>
<proteinExistence type="predicted"/>
<keyword evidence="7" id="KW-0732">Signal</keyword>
<dbReference type="InterPro" id="IPR036322">
    <property type="entry name" value="WD40_repeat_dom_sf"/>
</dbReference>
<dbReference type="Gene3D" id="2.10.25.10">
    <property type="entry name" value="Laminin"/>
    <property type="match status" value="1"/>
</dbReference>
<evidence type="ECO:0000313" key="9">
    <source>
        <dbReference type="EMBL" id="CAF0777743.1"/>
    </source>
</evidence>
<evidence type="ECO:0000313" key="10">
    <source>
        <dbReference type="Proteomes" id="UP000663879"/>
    </source>
</evidence>
<gene>
    <name evidence="9" type="ORF">OXX778_LOCUS5293</name>
</gene>
<dbReference type="SMART" id="SM00181">
    <property type="entry name" value="EGF"/>
    <property type="match status" value="2"/>
</dbReference>
<feature type="compositionally biased region" description="Basic and acidic residues" evidence="5">
    <location>
        <begin position="342"/>
        <end position="510"/>
    </location>
</feature>
<dbReference type="SUPFAM" id="SSF50978">
    <property type="entry name" value="WD40 repeat-like"/>
    <property type="match status" value="1"/>
</dbReference>
<organism evidence="9 10">
    <name type="scientific">Brachionus calyciflorus</name>
    <dbReference type="NCBI Taxonomy" id="104777"/>
    <lineage>
        <taxon>Eukaryota</taxon>
        <taxon>Metazoa</taxon>
        <taxon>Spiralia</taxon>
        <taxon>Gnathifera</taxon>
        <taxon>Rotifera</taxon>
        <taxon>Eurotatoria</taxon>
        <taxon>Monogononta</taxon>
        <taxon>Pseudotrocha</taxon>
        <taxon>Ploima</taxon>
        <taxon>Brachionidae</taxon>
        <taxon>Brachionus</taxon>
    </lineage>
</organism>
<sequence>MLFKLLIEISIIFSRGIAHNLLSGSDDYKVNFLNGTNLFKSLPASGEILSIDTYLNKTLAVIGTKKNEVIVWNLTNSCYSSRKEKFEVNSVLIINTSHFLAGCNGYINYINLSNLTDSEIVSNKNFGIIKDTKFVSPTEILIASMSHKILVYSIHEKRIIHTKITSNEVWSLDVYSRDIIVAQCGDKILCHLRLNVNNNLEDIKNVTINTLIKAIKLVNEHLVVLGSDDQNLKIWSLDKNQIKEFNSNSKILFSFEIYDSNIFLAGTHDGIIQKWNRTTIAYLNDFVTKHNGKINALKNLDIIKSFILSTSKQDDTEYLGSLALNVQAKPPKSTKAPKKTKSPNDTKGPKKTKSPNDTKGPKKTKSPNDTKGPKKTKSPNDTKGPKKTKSPNDTKGPKKTKSPNDTKGPKKTKSPNDTKGPKKTKSPNDTKGPKKTKSPNDTKGPKKTKSPNDTKGPKKTKSPNDTKGPKKTKSPNDTKGPKKTKSPNDTKGPKKTKSPNDTKDPKKTKSVDNTLKTTQSLIIDSFKSYSSTGATPYSLKTKLNSNLSTNLISFGLSESALITNYSTDNQLSNEVPSNNLVLSTSNYPFSFRYSDYISNDKNKKNQFRHFFINDLSFDIILSLLTNNSIDLNNCLSNCSGNGFCNFYDDDDFKFICECFTNFFGPSCHINKNIPCLCKNNATCINNSCECPSEKNQTSPFYGKFCEFKIDVCENETCSNNGVCFDDGLKAKCKCFDKYSGEKCQIELDEMKILKIVIRTSSIISILIIILFYLLFIICDLSSYFCRKSIVTKRQKDRKQKLIYMNKHRYINF</sequence>
<name>A0A813R6I4_9BILA</name>
<dbReference type="AlphaFoldDB" id="A0A813R6I4"/>
<dbReference type="PROSITE" id="PS00022">
    <property type="entry name" value="EGF_1"/>
    <property type="match status" value="2"/>
</dbReference>
<feature type="disulfide bond" evidence="4">
    <location>
        <begin position="634"/>
        <end position="644"/>
    </location>
</feature>
<keyword evidence="6" id="KW-0472">Membrane</keyword>
<keyword evidence="6" id="KW-1133">Transmembrane helix</keyword>
<feature type="region of interest" description="Disordered" evidence="5">
    <location>
        <begin position="329"/>
        <end position="513"/>
    </location>
</feature>
<dbReference type="Gene3D" id="2.130.10.10">
    <property type="entry name" value="YVTN repeat-like/Quinoprotein amine dehydrogenase"/>
    <property type="match status" value="2"/>
</dbReference>
<feature type="transmembrane region" description="Helical" evidence="6">
    <location>
        <begin position="762"/>
        <end position="785"/>
    </location>
</feature>
<dbReference type="PROSITE" id="PS50026">
    <property type="entry name" value="EGF_3"/>
    <property type="match status" value="2"/>
</dbReference>
<feature type="signal peptide" evidence="7">
    <location>
        <begin position="1"/>
        <end position="18"/>
    </location>
</feature>
<feature type="domain" description="EGF-like" evidence="8">
    <location>
        <begin position="708"/>
        <end position="744"/>
    </location>
</feature>
<evidence type="ECO:0000256" key="5">
    <source>
        <dbReference type="SAM" id="MobiDB-lite"/>
    </source>
</evidence>